<evidence type="ECO:0000313" key="2">
    <source>
        <dbReference type="Proteomes" id="UP001372338"/>
    </source>
</evidence>
<comment type="caution">
    <text evidence="1">The sequence shown here is derived from an EMBL/GenBank/DDBJ whole genome shotgun (WGS) entry which is preliminary data.</text>
</comment>
<dbReference type="AlphaFoldDB" id="A0AAN9I6V3"/>
<gene>
    <name evidence="1" type="ORF">RIF29_21040</name>
</gene>
<proteinExistence type="predicted"/>
<sequence>MAAVWPAVVRWRRCCRRKLEPWSADLNRRGVAGLRWRRVRMEVLQVLLEGDETLSREEGVENEYEN</sequence>
<keyword evidence="2" id="KW-1185">Reference proteome</keyword>
<dbReference type="Proteomes" id="UP001372338">
    <property type="component" value="Unassembled WGS sequence"/>
</dbReference>
<accession>A0AAN9I6V3</accession>
<dbReference type="EMBL" id="JAYWIO010000004">
    <property type="protein sequence ID" value="KAK7268342.1"/>
    <property type="molecule type" value="Genomic_DNA"/>
</dbReference>
<reference evidence="1 2" key="1">
    <citation type="submission" date="2024-01" db="EMBL/GenBank/DDBJ databases">
        <title>The genomes of 5 underutilized Papilionoideae crops provide insights into root nodulation and disease resistanc.</title>
        <authorList>
            <person name="Yuan L."/>
        </authorList>
    </citation>
    <scope>NUCLEOTIDE SEQUENCE [LARGE SCALE GENOMIC DNA]</scope>
    <source>
        <strain evidence="1">ZHUSHIDOU_FW_LH</strain>
        <tissue evidence="1">Leaf</tissue>
    </source>
</reference>
<name>A0AAN9I6V3_CROPI</name>
<evidence type="ECO:0000313" key="1">
    <source>
        <dbReference type="EMBL" id="KAK7268342.1"/>
    </source>
</evidence>
<organism evidence="1 2">
    <name type="scientific">Crotalaria pallida</name>
    <name type="common">Smooth rattlebox</name>
    <name type="synonym">Crotalaria striata</name>
    <dbReference type="NCBI Taxonomy" id="3830"/>
    <lineage>
        <taxon>Eukaryota</taxon>
        <taxon>Viridiplantae</taxon>
        <taxon>Streptophyta</taxon>
        <taxon>Embryophyta</taxon>
        <taxon>Tracheophyta</taxon>
        <taxon>Spermatophyta</taxon>
        <taxon>Magnoliopsida</taxon>
        <taxon>eudicotyledons</taxon>
        <taxon>Gunneridae</taxon>
        <taxon>Pentapetalae</taxon>
        <taxon>rosids</taxon>
        <taxon>fabids</taxon>
        <taxon>Fabales</taxon>
        <taxon>Fabaceae</taxon>
        <taxon>Papilionoideae</taxon>
        <taxon>50 kb inversion clade</taxon>
        <taxon>genistoids sensu lato</taxon>
        <taxon>core genistoids</taxon>
        <taxon>Crotalarieae</taxon>
        <taxon>Crotalaria</taxon>
    </lineage>
</organism>
<protein>
    <submittedName>
        <fullName evidence="1">Uncharacterized protein</fullName>
    </submittedName>
</protein>